<sequence length="146" mass="15944">MGTFMTNREGLNPGNVSFDVVFMGSIPDISNYSGSEPAGNYTEYSLTNTDKKFKIKIEFVESASGSIGTIVASDYAYKEVYYNARGLTIDITVESSTYAKGMLSFWVPPFTEKGSSNFRSLDKATTAGTGPWGTRETAWDSDTGWS</sequence>
<feature type="region of interest" description="Disordered" evidence="1">
    <location>
        <begin position="123"/>
        <end position="146"/>
    </location>
</feature>
<proteinExistence type="predicted"/>
<dbReference type="EMBL" id="LAZR01060376">
    <property type="protein sequence ID" value="KKK65805.1"/>
    <property type="molecule type" value="Genomic_DNA"/>
</dbReference>
<name>A0A0F8XX13_9ZZZZ</name>
<evidence type="ECO:0000256" key="1">
    <source>
        <dbReference type="SAM" id="MobiDB-lite"/>
    </source>
</evidence>
<accession>A0A0F8XX13</accession>
<reference evidence="2" key="1">
    <citation type="journal article" date="2015" name="Nature">
        <title>Complex archaea that bridge the gap between prokaryotes and eukaryotes.</title>
        <authorList>
            <person name="Spang A."/>
            <person name="Saw J.H."/>
            <person name="Jorgensen S.L."/>
            <person name="Zaremba-Niedzwiedzka K."/>
            <person name="Martijn J."/>
            <person name="Lind A.E."/>
            <person name="van Eijk R."/>
            <person name="Schleper C."/>
            <person name="Guy L."/>
            <person name="Ettema T.J."/>
        </authorList>
    </citation>
    <scope>NUCLEOTIDE SEQUENCE</scope>
</reference>
<protein>
    <submittedName>
        <fullName evidence="2">Uncharacterized protein</fullName>
    </submittedName>
</protein>
<evidence type="ECO:0000313" key="2">
    <source>
        <dbReference type="EMBL" id="KKK65805.1"/>
    </source>
</evidence>
<gene>
    <name evidence="2" type="ORF">LCGC14_2970450</name>
</gene>
<dbReference type="AlphaFoldDB" id="A0A0F8XX13"/>
<comment type="caution">
    <text evidence="2">The sequence shown here is derived from an EMBL/GenBank/DDBJ whole genome shotgun (WGS) entry which is preliminary data.</text>
</comment>
<organism evidence="2">
    <name type="scientific">marine sediment metagenome</name>
    <dbReference type="NCBI Taxonomy" id="412755"/>
    <lineage>
        <taxon>unclassified sequences</taxon>
        <taxon>metagenomes</taxon>
        <taxon>ecological metagenomes</taxon>
    </lineage>
</organism>